<evidence type="ECO:0008006" key="4">
    <source>
        <dbReference type="Google" id="ProtNLM"/>
    </source>
</evidence>
<evidence type="ECO:0000256" key="1">
    <source>
        <dbReference type="SAM" id="Phobius"/>
    </source>
</evidence>
<comment type="caution">
    <text evidence="2">The sequence shown here is derived from an EMBL/GenBank/DDBJ whole genome shotgun (WGS) entry which is preliminary data.</text>
</comment>
<keyword evidence="1" id="KW-0812">Transmembrane</keyword>
<sequence length="371" mass="42469">MRKKYVGIVAAPGAPDAIARKIKKNLPDALADRFEEDFEWEVQIYVDPLTNYAELTKELFQKTDEYYGENDWDYTMFITDLPIYHNDHITVVDINEATDVGVVSLPAYGWPPNRKGVLNTIVTLITSVQGDNDRARATRDAAGRKSMVNAFKPYFKMNRLHYDSDYREETGSEHSIYQIDDNLRGYLRLVSGMSWANNPFNMLRILSSVVALAFATGAFGMMFSTMWNLSNIFSTGRLLAVSLLAVTGMVTWIIISHNLWETKNQETDHRFLRLYNGATILTLLISLAFYFVVLYFMFLTAGLVMLPPDYVLRNIGEEEMNIRFYLELAWFATALSTVAAAIGAGFQDKSIIQESTYGYRHRFRSQKMDRE</sequence>
<proteinExistence type="predicted"/>
<dbReference type="EMBL" id="LAYZ01000024">
    <property type="protein sequence ID" value="KKK33868.1"/>
    <property type="molecule type" value="Genomic_DNA"/>
</dbReference>
<dbReference type="RefSeq" id="WP_046516473.1">
    <property type="nucleotide sequence ID" value="NZ_LAYZ01000024.1"/>
</dbReference>
<dbReference type="AlphaFoldDB" id="A0A0M2SHX8"/>
<dbReference type="Proteomes" id="UP000034287">
    <property type="component" value="Unassembled WGS sequence"/>
</dbReference>
<protein>
    <recommendedName>
        <fullName evidence="4">5,10-methylene-tetrahydrofolate dehydrogenase</fullName>
    </recommendedName>
</protein>
<dbReference type="PATRIC" id="fig|1432562.3.peg.1910"/>
<evidence type="ECO:0000313" key="2">
    <source>
        <dbReference type="EMBL" id="KKK33868.1"/>
    </source>
</evidence>
<gene>
    <name evidence="2" type="ORF">WN59_09645</name>
</gene>
<keyword evidence="3" id="KW-1185">Reference proteome</keyword>
<keyword evidence="1" id="KW-1133">Transmembrane helix</keyword>
<dbReference type="OrthoDB" id="8477132at2"/>
<feature type="transmembrane region" description="Helical" evidence="1">
    <location>
        <begin position="203"/>
        <end position="227"/>
    </location>
</feature>
<keyword evidence="1" id="KW-0472">Membrane</keyword>
<feature type="transmembrane region" description="Helical" evidence="1">
    <location>
        <begin position="280"/>
        <end position="304"/>
    </location>
</feature>
<feature type="transmembrane region" description="Helical" evidence="1">
    <location>
        <begin position="324"/>
        <end position="346"/>
    </location>
</feature>
<reference evidence="2 3" key="1">
    <citation type="submission" date="2015-04" db="EMBL/GenBank/DDBJ databases">
        <title>Taxonomic description and genome sequence of Salinicoccus sediminis sp. nov., a novel hyper halotolerant bacterium isolated from marine sediment.</title>
        <authorList>
            <person name="Mathan Kumar R."/>
            <person name="Kaur G."/>
            <person name="Kumar N."/>
            <person name="Kumar A."/>
            <person name="Singh N.K."/>
            <person name="Kaur N."/>
            <person name="Mayilraj S."/>
        </authorList>
    </citation>
    <scope>NUCLEOTIDE SEQUENCE [LARGE SCALE GENOMIC DNA]</scope>
    <source>
        <strain evidence="2 3">SV-16</strain>
    </source>
</reference>
<evidence type="ECO:0000313" key="3">
    <source>
        <dbReference type="Proteomes" id="UP000034287"/>
    </source>
</evidence>
<dbReference type="STRING" id="1432562.WN59_09645"/>
<name>A0A0M2SHX8_9STAP</name>
<organism evidence="2 3">
    <name type="scientific">Salinicoccus sediminis</name>
    <dbReference type="NCBI Taxonomy" id="1432562"/>
    <lineage>
        <taxon>Bacteria</taxon>
        <taxon>Bacillati</taxon>
        <taxon>Bacillota</taxon>
        <taxon>Bacilli</taxon>
        <taxon>Bacillales</taxon>
        <taxon>Staphylococcaceae</taxon>
        <taxon>Salinicoccus</taxon>
    </lineage>
</organism>
<feature type="transmembrane region" description="Helical" evidence="1">
    <location>
        <begin position="239"/>
        <end position="260"/>
    </location>
</feature>
<accession>A0A0M2SHX8</accession>